<protein>
    <submittedName>
        <fullName evidence="1">NAD-dependent protein deacetylase Sir2B-like</fullName>
    </submittedName>
</protein>
<accession>A0A6G0VZ44</accession>
<sequence>MLIENGEQVKPKLKYNYFANYEYFNRNFNISFGIPRSDTRQTCDNLKRAGIGKSHFCIYPELGHSFLPCDRCFGHIEKVRRKVKRVFLLDEYEKMVSLTNKKFKVVHVDQSLKKVITNKEKVKFTIMAYRYVEYTKEGIVYSTSGNSTAKEKYILNKTGEELTK</sequence>
<gene>
    <name evidence="1" type="ORF">FWK35_00030238</name>
</gene>
<comment type="caution">
    <text evidence="1">The sequence shown here is derived from an EMBL/GenBank/DDBJ whole genome shotgun (WGS) entry which is preliminary data.</text>
</comment>
<keyword evidence="2" id="KW-1185">Reference proteome</keyword>
<evidence type="ECO:0000313" key="2">
    <source>
        <dbReference type="Proteomes" id="UP000478052"/>
    </source>
</evidence>
<dbReference type="Proteomes" id="UP000478052">
    <property type="component" value="Unassembled WGS sequence"/>
</dbReference>
<name>A0A6G0VZ44_APHCR</name>
<proteinExistence type="predicted"/>
<dbReference type="OrthoDB" id="6621115at2759"/>
<organism evidence="1 2">
    <name type="scientific">Aphis craccivora</name>
    <name type="common">Cowpea aphid</name>
    <dbReference type="NCBI Taxonomy" id="307492"/>
    <lineage>
        <taxon>Eukaryota</taxon>
        <taxon>Metazoa</taxon>
        <taxon>Ecdysozoa</taxon>
        <taxon>Arthropoda</taxon>
        <taxon>Hexapoda</taxon>
        <taxon>Insecta</taxon>
        <taxon>Pterygota</taxon>
        <taxon>Neoptera</taxon>
        <taxon>Paraneoptera</taxon>
        <taxon>Hemiptera</taxon>
        <taxon>Sternorrhyncha</taxon>
        <taxon>Aphidomorpha</taxon>
        <taxon>Aphidoidea</taxon>
        <taxon>Aphididae</taxon>
        <taxon>Aphidini</taxon>
        <taxon>Aphis</taxon>
        <taxon>Aphis</taxon>
    </lineage>
</organism>
<dbReference type="AlphaFoldDB" id="A0A6G0VZ44"/>
<dbReference type="EMBL" id="VUJU01011054">
    <property type="protein sequence ID" value="KAF0712110.1"/>
    <property type="molecule type" value="Genomic_DNA"/>
</dbReference>
<reference evidence="1 2" key="1">
    <citation type="submission" date="2019-08" db="EMBL/GenBank/DDBJ databases">
        <title>Whole genome of Aphis craccivora.</title>
        <authorList>
            <person name="Voronova N.V."/>
            <person name="Shulinski R.S."/>
            <person name="Bandarenka Y.V."/>
            <person name="Zhorov D.G."/>
            <person name="Warner D."/>
        </authorList>
    </citation>
    <scope>NUCLEOTIDE SEQUENCE [LARGE SCALE GENOMIC DNA]</scope>
    <source>
        <strain evidence="1">180601</strain>
        <tissue evidence="1">Whole Body</tissue>
    </source>
</reference>
<evidence type="ECO:0000313" key="1">
    <source>
        <dbReference type="EMBL" id="KAF0712110.1"/>
    </source>
</evidence>